<dbReference type="EMBL" id="NPDX01000001">
    <property type="protein sequence ID" value="PJZ85869.1"/>
    <property type="molecule type" value="Genomic_DNA"/>
</dbReference>
<comment type="caution">
    <text evidence="1">The sequence shown here is derived from an EMBL/GenBank/DDBJ whole genome shotgun (WGS) entry which is preliminary data.</text>
</comment>
<reference evidence="1 2" key="1">
    <citation type="submission" date="2017-07" db="EMBL/GenBank/DDBJ databases">
        <title>Leptospira spp. isolated from tropical soils.</title>
        <authorList>
            <person name="Thibeaux R."/>
            <person name="Iraola G."/>
            <person name="Ferres I."/>
            <person name="Bierque E."/>
            <person name="Girault D."/>
            <person name="Soupe-Gilbert M.-E."/>
            <person name="Picardeau M."/>
            <person name="Goarant C."/>
        </authorList>
    </citation>
    <scope>NUCLEOTIDE SEQUENCE [LARGE SCALE GENOMIC DNA]</scope>
    <source>
        <strain evidence="1 2">FH2-B-A1</strain>
    </source>
</reference>
<dbReference type="OrthoDB" id="336232at2"/>
<keyword evidence="2" id="KW-1185">Reference proteome</keyword>
<evidence type="ECO:0000313" key="1">
    <source>
        <dbReference type="EMBL" id="PJZ85869.1"/>
    </source>
</evidence>
<evidence type="ECO:0000313" key="2">
    <source>
        <dbReference type="Proteomes" id="UP000232145"/>
    </source>
</evidence>
<sequence length="69" mass="7857">MDKAHKFKNTLERYIHYRGIDIVLHLKDGKSIELDKNRQMMDDIVIGNLASGVVRIPIADIQSADFFAA</sequence>
<gene>
    <name evidence="1" type="ORF">CH364_06675</name>
</gene>
<dbReference type="Proteomes" id="UP000232145">
    <property type="component" value="Unassembled WGS sequence"/>
</dbReference>
<organism evidence="1 2">
    <name type="scientific">Leptospira harrisiae</name>
    <dbReference type="NCBI Taxonomy" id="2023189"/>
    <lineage>
        <taxon>Bacteria</taxon>
        <taxon>Pseudomonadati</taxon>
        <taxon>Spirochaetota</taxon>
        <taxon>Spirochaetia</taxon>
        <taxon>Leptospirales</taxon>
        <taxon>Leptospiraceae</taxon>
        <taxon>Leptospira</taxon>
    </lineage>
</organism>
<dbReference type="RefSeq" id="WP_100742780.1">
    <property type="nucleotide sequence ID" value="NZ_NPDW01000001.1"/>
</dbReference>
<dbReference type="AlphaFoldDB" id="A0A2N0ANI3"/>
<proteinExistence type="predicted"/>
<name>A0A2N0ANI3_9LEPT</name>
<accession>A0A2N0ANI3</accession>
<protein>
    <submittedName>
        <fullName evidence="1">Uncharacterized protein</fullName>
    </submittedName>
</protein>